<dbReference type="PANTHER" id="PTHR44757">
    <property type="entry name" value="DIGUANYLATE CYCLASE DGCP"/>
    <property type="match status" value="1"/>
</dbReference>
<dbReference type="SUPFAM" id="SSF55781">
    <property type="entry name" value="GAF domain-like"/>
    <property type="match status" value="1"/>
</dbReference>
<dbReference type="InterPro" id="IPR000700">
    <property type="entry name" value="PAS-assoc_C"/>
</dbReference>
<dbReference type="Gene3D" id="3.30.70.270">
    <property type="match status" value="1"/>
</dbReference>
<dbReference type="Pfam" id="PF08447">
    <property type="entry name" value="PAS_3"/>
    <property type="match status" value="2"/>
</dbReference>
<evidence type="ECO:0000313" key="3">
    <source>
        <dbReference type="EMBL" id="RGC12207.1"/>
    </source>
</evidence>
<gene>
    <name evidence="3" type="ORF">DXA38_17895</name>
</gene>
<dbReference type="PROSITE" id="PS50113">
    <property type="entry name" value="PAC"/>
    <property type="match status" value="2"/>
</dbReference>
<dbReference type="CDD" id="cd01949">
    <property type="entry name" value="GGDEF"/>
    <property type="match status" value="1"/>
</dbReference>
<evidence type="ECO:0000259" key="1">
    <source>
        <dbReference type="PROSITE" id="PS50113"/>
    </source>
</evidence>
<dbReference type="InterPro" id="IPR000160">
    <property type="entry name" value="GGDEF_dom"/>
</dbReference>
<reference evidence="3 4" key="1">
    <citation type="submission" date="2018-08" db="EMBL/GenBank/DDBJ databases">
        <title>A genome reference for cultivated species of the human gut microbiota.</title>
        <authorList>
            <person name="Zou Y."/>
            <person name="Xue W."/>
            <person name="Luo G."/>
        </authorList>
    </citation>
    <scope>NUCLEOTIDE SEQUENCE [LARGE SCALE GENOMIC DNA]</scope>
    <source>
        <strain evidence="3 4">OF01-2LB</strain>
    </source>
</reference>
<dbReference type="EMBL" id="QVEV01000035">
    <property type="protein sequence ID" value="RGC12207.1"/>
    <property type="molecule type" value="Genomic_DNA"/>
</dbReference>
<dbReference type="SUPFAM" id="SSF55785">
    <property type="entry name" value="PYP-like sensor domain (PAS domain)"/>
    <property type="match status" value="2"/>
</dbReference>
<proteinExistence type="predicted"/>
<dbReference type="Gene3D" id="3.30.450.20">
    <property type="entry name" value="PAS domain"/>
    <property type="match status" value="2"/>
</dbReference>
<dbReference type="Proteomes" id="UP000260025">
    <property type="component" value="Unassembled WGS sequence"/>
</dbReference>
<dbReference type="PROSITE" id="PS50887">
    <property type="entry name" value="GGDEF"/>
    <property type="match status" value="1"/>
</dbReference>
<organism evidence="3 4">
    <name type="scientific">Clostridium innocuum</name>
    <dbReference type="NCBI Taxonomy" id="1522"/>
    <lineage>
        <taxon>Bacteria</taxon>
        <taxon>Bacillati</taxon>
        <taxon>Bacillota</taxon>
        <taxon>Clostridia</taxon>
        <taxon>Eubacteriales</taxon>
        <taxon>Clostridiaceae</taxon>
        <taxon>Clostridium</taxon>
    </lineage>
</organism>
<dbReference type="InterPro" id="IPR001610">
    <property type="entry name" value="PAC"/>
</dbReference>
<accession>A0A3E2VNX8</accession>
<dbReference type="SMART" id="SM00086">
    <property type="entry name" value="PAC"/>
    <property type="match status" value="2"/>
</dbReference>
<feature type="domain" description="GGDEF" evidence="2">
    <location>
        <begin position="285"/>
        <end position="417"/>
    </location>
</feature>
<sequence>MMYKDAEMITGGVFDCQCNETFTLIRADQSLYRFLGYTQKEFSDIYQNQLFYAIHEEERSKILEEIGRQVQKDGVFMYENRLKCKDGILKWIWISAQLNKNECNEPYFHCIFHDITESKKIQEALLISEKRLQFILSQTQDVVFEYDCKTNEIYYSDNLEKKYGYKIPVKGFPDSMFASNIIHKDDILPLRNGFQSILHGKEEMSCEYRLKYRNKGYRWVYAQATGLRDDKNNIIKIIGVITDIHDQKQELLKSREEAALDPLTGLFNRRECIRRIENYIAVNDAPFAFILIDVDDFKMINDVYGHAKGDEALIRVGVEISSIIRKNDLTARIGGDEFVICLMNIPDRQIAINKVELIQDIFGESLRSELGYQINCSIGISFYPDDGNDFETLLEHADIAMYQSKKNGKNQFQIYQGEGVKKAYAANPQKYMQKSFHDHIIEYVMRILLENQNREQAITEILELIGKIFDCDRITLYQNEEGSLYVSKAWYSDPMYNIDDTELLIADKFISNLDNGKKICTFTNIKNISDPELLAWFMNRMTIACVVCIMMQHSTLHGLICFEDCHGFRNASGEERYTLKTISDLLQLYLFQER</sequence>
<dbReference type="InterPro" id="IPR013655">
    <property type="entry name" value="PAS_fold_3"/>
</dbReference>
<dbReference type="PANTHER" id="PTHR44757:SF2">
    <property type="entry name" value="BIOFILM ARCHITECTURE MAINTENANCE PROTEIN MBAA"/>
    <property type="match status" value="1"/>
</dbReference>
<dbReference type="Pfam" id="PF00990">
    <property type="entry name" value="GGDEF"/>
    <property type="match status" value="1"/>
</dbReference>
<dbReference type="NCBIfam" id="TIGR00254">
    <property type="entry name" value="GGDEF"/>
    <property type="match status" value="1"/>
</dbReference>
<dbReference type="InterPro" id="IPR029016">
    <property type="entry name" value="GAF-like_dom_sf"/>
</dbReference>
<feature type="domain" description="PAC" evidence="1">
    <location>
        <begin position="76"/>
        <end position="127"/>
    </location>
</feature>
<dbReference type="RefSeq" id="WP_117444384.1">
    <property type="nucleotide sequence ID" value="NZ_JAJFEN010000003.1"/>
</dbReference>
<name>A0A3E2VNX8_CLOIN</name>
<comment type="caution">
    <text evidence="3">The sequence shown here is derived from an EMBL/GenBank/DDBJ whole genome shotgun (WGS) entry which is preliminary data.</text>
</comment>
<evidence type="ECO:0000259" key="2">
    <source>
        <dbReference type="PROSITE" id="PS50887"/>
    </source>
</evidence>
<protein>
    <submittedName>
        <fullName evidence="3">Diguanylate cyclase</fullName>
    </submittedName>
</protein>
<dbReference type="CDD" id="cd00130">
    <property type="entry name" value="PAS"/>
    <property type="match status" value="2"/>
</dbReference>
<dbReference type="InterPro" id="IPR035965">
    <property type="entry name" value="PAS-like_dom_sf"/>
</dbReference>
<dbReference type="OrthoDB" id="9805474at2"/>
<feature type="domain" description="PAC" evidence="1">
    <location>
        <begin position="204"/>
        <end position="256"/>
    </location>
</feature>
<dbReference type="AlphaFoldDB" id="A0A3E2VNX8"/>
<evidence type="ECO:0000313" key="4">
    <source>
        <dbReference type="Proteomes" id="UP000260025"/>
    </source>
</evidence>
<dbReference type="NCBIfam" id="TIGR00229">
    <property type="entry name" value="sensory_box"/>
    <property type="match status" value="2"/>
</dbReference>
<dbReference type="Gene3D" id="3.30.450.40">
    <property type="match status" value="1"/>
</dbReference>
<dbReference type="SMART" id="SM00267">
    <property type="entry name" value="GGDEF"/>
    <property type="match status" value="1"/>
</dbReference>
<dbReference type="InterPro" id="IPR043128">
    <property type="entry name" value="Rev_trsase/Diguanyl_cyclase"/>
</dbReference>
<dbReference type="InterPro" id="IPR029787">
    <property type="entry name" value="Nucleotide_cyclase"/>
</dbReference>
<dbReference type="InterPro" id="IPR052155">
    <property type="entry name" value="Biofilm_reg_signaling"/>
</dbReference>
<dbReference type="SUPFAM" id="SSF55073">
    <property type="entry name" value="Nucleotide cyclase"/>
    <property type="match status" value="1"/>
</dbReference>
<dbReference type="InterPro" id="IPR000014">
    <property type="entry name" value="PAS"/>
</dbReference>